<reference evidence="15 16" key="1">
    <citation type="submission" date="2019-03" db="EMBL/GenBank/DDBJ databases">
        <title>Genomic Encyclopedia of Type Strains, Phase IV (KMG-IV): sequencing the most valuable type-strain genomes for metagenomic binning, comparative biology and taxonomic classification.</title>
        <authorList>
            <person name="Goeker M."/>
        </authorList>
    </citation>
    <scope>NUCLEOTIDE SEQUENCE [LARGE SCALE GENOMIC DNA]</scope>
    <source>
        <strain evidence="15 16">DSM 15505</strain>
    </source>
</reference>
<feature type="domain" description="PPIase FKBP-type" evidence="14">
    <location>
        <begin position="161"/>
        <end position="246"/>
    </location>
</feature>
<dbReference type="InterPro" id="IPR001179">
    <property type="entry name" value="PPIase_FKBP_dom"/>
</dbReference>
<dbReference type="GO" id="GO:0051083">
    <property type="term" value="P:'de novo' cotranslational protein folding"/>
    <property type="evidence" value="ECO:0007669"/>
    <property type="project" value="TreeGrafter"/>
</dbReference>
<name>A0A4R7JMT8_9GAMM</name>
<proteinExistence type="inferred from homology"/>
<dbReference type="HAMAP" id="MF_00303">
    <property type="entry name" value="Trigger_factor_Tig"/>
    <property type="match status" value="1"/>
</dbReference>
<keyword evidence="5 11" id="KW-0132">Cell division</keyword>
<dbReference type="AlphaFoldDB" id="A0A4R7JMT8"/>
<keyword evidence="11" id="KW-0963">Cytoplasm</keyword>
<dbReference type="GO" id="GO:0015031">
    <property type="term" value="P:protein transport"/>
    <property type="evidence" value="ECO:0007669"/>
    <property type="project" value="UniProtKB-UniRule"/>
</dbReference>
<dbReference type="Pfam" id="PF05697">
    <property type="entry name" value="Trigger_N"/>
    <property type="match status" value="1"/>
</dbReference>
<evidence type="ECO:0000256" key="8">
    <source>
        <dbReference type="ARBA" id="ARBA00023235"/>
    </source>
</evidence>
<dbReference type="SUPFAM" id="SSF109998">
    <property type="entry name" value="Triger factor/SurA peptide-binding domain-like"/>
    <property type="match status" value="1"/>
</dbReference>
<evidence type="ECO:0000313" key="16">
    <source>
        <dbReference type="Proteomes" id="UP000295830"/>
    </source>
</evidence>
<evidence type="ECO:0000256" key="13">
    <source>
        <dbReference type="RuleBase" id="RU003914"/>
    </source>
</evidence>
<keyword evidence="7 11" id="KW-0143">Chaperone</keyword>
<dbReference type="SUPFAM" id="SSF102735">
    <property type="entry name" value="Trigger factor ribosome-binding domain"/>
    <property type="match status" value="1"/>
</dbReference>
<evidence type="ECO:0000256" key="10">
    <source>
        <dbReference type="ARBA" id="ARBA00029986"/>
    </source>
</evidence>
<protein>
    <recommendedName>
        <fullName evidence="4 11">Trigger factor</fullName>
        <shortName evidence="11">TF</shortName>
        <ecNumber evidence="3 11">5.2.1.8</ecNumber>
    </recommendedName>
    <alternativeName>
        <fullName evidence="10 11">PPIase</fullName>
    </alternativeName>
</protein>
<keyword evidence="8 11" id="KW-0413">Isomerase</keyword>
<dbReference type="Gene3D" id="1.10.3120.10">
    <property type="entry name" value="Trigger factor, C-terminal domain"/>
    <property type="match status" value="1"/>
</dbReference>
<dbReference type="GO" id="GO:0044183">
    <property type="term" value="F:protein folding chaperone"/>
    <property type="evidence" value="ECO:0007669"/>
    <property type="project" value="TreeGrafter"/>
</dbReference>
<dbReference type="PIRSF" id="PIRSF003095">
    <property type="entry name" value="Trigger_factor"/>
    <property type="match status" value="1"/>
</dbReference>
<dbReference type="Pfam" id="PF05698">
    <property type="entry name" value="Trigger_C"/>
    <property type="match status" value="1"/>
</dbReference>
<comment type="function">
    <text evidence="11">Involved in protein export. Acts as a chaperone by maintaining the newly synthesized protein in an open conformation. Functions as a peptidyl-prolyl cis-trans isomerase.</text>
</comment>
<dbReference type="OrthoDB" id="9767721at2"/>
<dbReference type="SUPFAM" id="SSF54534">
    <property type="entry name" value="FKBP-like"/>
    <property type="match status" value="1"/>
</dbReference>
<comment type="domain">
    <text evidence="11">Consists of 3 domains; the N-terminus binds the ribosome, the middle domain has PPIase activity, while the C-terminus has intrinsic chaperone activity on its own.</text>
</comment>
<dbReference type="Gene3D" id="3.30.70.1050">
    <property type="entry name" value="Trigger factor ribosome-binding domain"/>
    <property type="match status" value="1"/>
</dbReference>
<dbReference type="GO" id="GO:0043022">
    <property type="term" value="F:ribosome binding"/>
    <property type="evidence" value="ECO:0007669"/>
    <property type="project" value="TreeGrafter"/>
</dbReference>
<evidence type="ECO:0000256" key="11">
    <source>
        <dbReference type="HAMAP-Rule" id="MF_00303"/>
    </source>
</evidence>
<sequence length="435" mass="49747">MQVSLESTSNIERRMTIGVPAEQVEQEVDKRLQEAAKSVRLNGFRPGKVPLKVVRKRFGQGVRQEVLGEVMRNSYMEAIQQEDVQPAGQPRFEPKTVEEGKDFEFVAVFEVMPDLEVGDLSKISVEKPVSEVQDKDIKKMIDNLRRQQATYKEVKRKAKKKDVMTIDFKGTMDGEAFEGGSAEDQQITLGEGQLIKDMEDQLVGAKTGEEHTLDVTFPEDYQNEELAGKQAQFEVTIKKVEEPQLPALEKEFFEQFGVQAETEEEFREEVRKNMERELKNGINNRVKQQVIDGLLEVTEVEVPQSMVDQEIDRMKQEAVQQFGGQMDASQLPSELFQDQAVRRIKTGLIFQQLVKDNDLEPDPEKVDERIRDIASTYQDPDEVVEHYNNNPDQKQQIESAVLEDQVVDHVLDQAKVKEKKYKYEDAVQPPNQAAG</sequence>
<dbReference type="PROSITE" id="PS50059">
    <property type="entry name" value="FKBP_PPIASE"/>
    <property type="match status" value="1"/>
</dbReference>
<dbReference type="InterPro" id="IPR037041">
    <property type="entry name" value="Trigger_fac_C_sf"/>
</dbReference>
<comment type="catalytic activity">
    <reaction evidence="1 11 12">
        <text>[protein]-peptidylproline (omega=180) = [protein]-peptidylproline (omega=0)</text>
        <dbReference type="Rhea" id="RHEA:16237"/>
        <dbReference type="Rhea" id="RHEA-COMP:10747"/>
        <dbReference type="Rhea" id="RHEA-COMP:10748"/>
        <dbReference type="ChEBI" id="CHEBI:83833"/>
        <dbReference type="ChEBI" id="CHEBI:83834"/>
        <dbReference type="EC" id="5.2.1.8"/>
    </reaction>
</comment>
<dbReference type="InterPro" id="IPR036611">
    <property type="entry name" value="Trigger_fac_ribosome-bd_sf"/>
</dbReference>
<dbReference type="InterPro" id="IPR008881">
    <property type="entry name" value="Trigger_fac_ribosome-bd_bac"/>
</dbReference>
<comment type="caution">
    <text evidence="15">The sequence shown here is derived from an EMBL/GenBank/DDBJ whole genome shotgun (WGS) entry which is preliminary data.</text>
</comment>
<dbReference type="EC" id="5.2.1.8" evidence="3 11"/>
<evidence type="ECO:0000313" key="15">
    <source>
        <dbReference type="EMBL" id="TDT39380.1"/>
    </source>
</evidence>
<dbReference type="FunFam" id="3.10.50.40:FF:000001">
    <property type="entry name" value="Trigger factor"/>
    <property type="match status" value="1"/>
</dbReference>
<evidence type="ECO:0000256" key="7">
    <source>
        <dbReference type="ARBA" id="ARBA00023186"/>
    </source>
</evidence>
<dbReference type="GO" id="GO:0005737">
    <property type="term" value="C:cytoplasm"/>
    <property type="evidence" value="ECO:0007669"/>
    <property type="project" value="UniProtKB-SubCell"/>
</dbReference>
<evidence type="ECO:0000256" key="1">
    <source>
        <dbReference type="ARBA" id="ARBA00000971"/>
    </source>
</evidence>
<keyword evidence="9 11" id="KW-0131">Cell cycle</keyword>
<evidence type="ECO:0000256" key="6">
    <source>
        <dbReference type="ARBA" id="ARBA00023110"/>
    </source>
</evidence>
<evidence type="ECO:0000256" key="12">
    <source>
        <dbReference type="PROSITE-ProRule" id="PRU00277"/>
    </source>
</evidence>
<evidence type="ECO:0000256" key="4">
    <source>
        <dbReference type="ARBA" id="ARBA00016902"/>
    </source>
</evidence>
<dbReference type="InterPro" id="IPR046357">
    <property type="entry name" value="PPIase_dom_sf"/>
</dbReference>
<dbReference type="Proteomes" id="UP000295830">
    <property type="component" value="Unassembled WGS sequence"/>
</dbReference>
<dbReference type="InterPro" id="IPR005215">
    <property type="entry name" value="Trig_fac"/>
</dbReference>
<organism evidence="15 16">
    <name type="scientific">Halospina denitrificans</name>
    <dbReference type="NCBI Taxonomy" id="332522"/>
    <lineage>
        <taxon>Bacteria</taxon>
        <taxon>Pseudomonadati</taxon>
        <taxon>Pseudomonadota</taxon>
        <taxon>Gammaproteobacteria</taxon>
        <taxon>Halospina</taxon>
    </lineage>
</organism>
<accession>A0A4R7JMT8</accession>
<evidence type="ECO:0000256" key="3">
    <source>
        <dbReference type="ARBA" id="ARBA00013194"/>
    </source>
</evidence>
<evidence type="ECO:0000256" key="5">
    <source>
        <dbReference type="ARBA" id="ARBA00022618"/>
    </source>
</evidence>
<evidence type="ECO:0000256" key="9">
    <source>
        <dbReference type="ARBA" id="ARBA00023306"/>
    </source>
</evidence>
<dbReference type="RefSeq" id="WP_133736553.1">
    <property type="nucleotide sequence ID" value="NZ_SOAX01000005.1"/>
</dbReference>
<dbReference type="GO" id="GO:0003755">
    <property type="term" value="F:peptidyl-prolyl cis-trans isomerase activity"/>
    <property type="evidence" value="ECO:0007669"/>
    <property type="project" value="UniProtKB-UniRule"/>
</dbReference>
<dbReference type="PANTHER" id="PTHR30560">
    <property type="entry name" value="TRIGGER FACTOR CHAPERONE AND PEPTIDYL-PROLYL CIS/TRANS ISOMERASE"/>
    <property type="match status" value="1"/>
</dbReference>
<dbReference type="NCBIfam" id="TIGR00115">
    <property type="entry name" value="tig"/>
    <property type="match status" value="1"/>
</dbReference>
<dbReference type="Pfam" id="PF00254">
    <property type="entry name" value="FKBP_C"/>
    <property type="match status" value="1"/>
</dbReference>
<dbReference type="InterPro" id="IPR027304">
    <property type="entry name" value="Trigger_fact/SurA_dom_sf"/>
</dbReference>
<dbReference type="GO" id="GO:0051301">
    <property type="term" value="P:cell division"/>
    <property type="evidence" value="ECO:0007669"/>
    <property type="project" value="UniProtKB-KW"/>
</dbReference>
<gene>
    <name evidence="11" type="primary">tig</name>
    <name evidence="15" type="ORF">DES49_2304</name>
</gene>
<keyword evidence="16" id="KW-1185">Reference proteome</keyword>
<comment type="subcellular location">
    <subcellularLocation>
        <location evidence="11">Cytoplasm</location>
    </subcellularLocation>
    <text evidence="11">About half TF is bound to the ribosome near the polypeptide exit tunnel while the other half is free in the cytoplasm.</text>
</comment>
<dbReference type="GO" id="GO:0043335">
    <property type="term" value="P:protein unfolding"/>
    <property type="evidence" value="ECO:0007669"/>
    <property type="project" value="TreeGrafter"/>
</dbReference>
<evidence type="ECO:0000256" key="2">
    <source>
        <dbReference type="ARBA" id="ARBA00005464"/>
    </source>
</evidence>
<comment type="similarity">
    <text evidence="2 11 13">Belongs to the FKBP-type PPIase family. Tig subfamily.</text>
</comment>
<evidence type="ECO:0000259" key="14">
    <source>
        <dbReference type="PROSITE" id="PS50059"/>
    </source>
</evidence>
<keyword evidence="6 11" id="KW-0697">Rotamase</keyword>
<dbReference type="InterPro" id="IPR008880">
    <property type="entry name" value="Trigger_fac_C"/>
</dbReference>
<dbReference type="PANTHER" id="PTHR30560:SF3">
    <property type="entry name" value="TRIGGER FACTOR-LIKE PROTEIN TIG, CHLOROPLASTIC"/>
    <property type="match status" value="1"/>
</dbReference>
<dbReference type="EMBL" id="SOAX01000005">
    <property type="protein sequence ID" value="TDT39380.1"/>
    <property type="molecule type" value="Genomic_DNA"/>
</dbReference>
<dbReference type="Gene3D" id="3.10.50.40">
    <property type="match status" value="1"/>
</dbReference>